<dbReference type="EMBL" id="CP097899">
    <property type="protein sequence ID" value="URN95761.1"/>
    <property type="molecule type" value="Genomic_DNA"/>
</dbReference>
<name>A0A9J6ZJ61_9BACL</name>
<dbReference type="AlphaFoldDB" id="A0A9J6ZJ61"/>
<dbReference type="Proteomes" id="UP001056756">
    <property type="component" value="Chromosome"/>
</dbReference>
<dbReference type="PANTHER" id="PTHR38011:SF11">
    <property type="entry name" value="2,5-DIAMINO-6-RIBOSYLAMINO-4(3H)-PYRIMIDINONE 5'-PHOSPHATE REDUCTASE"/>
    <property type="match status" value="1"/>
</dbReference>
<reference evidence="2" key="1">
    <citation type="submission" date="2022-05" db="EMBL/GenBank/DDBJ databases">
        <title>Novel bacterial taxa in a minimal lignocellulolytic consortium and its capacity to transform plastics disclosed by genome-resolved metagenomics.</title>
        <authorList>
            <person name="Rodriguez C.A.D."/>
            <person name="Diaz-Garcia L."/>
            <person name="Herrera K."/>
            <person name="Tarazona N.A."/>
            <person name="Sproer C."/>
            <person name="Overmann J."/>
            <person name="Jimenez D.J."/>
        </authorList>
    </citation>
    <scope>NUCLEOTIDE SEQUENCE</scope>
    <source>
        <strain evidence="2">MAG5</strain>
    </source>
</reference>
<accession>A0A9J6ZJ61</accession>
<evidence type="ECO:0000313" key="3">
    <source>
        <dbReference type="Proteomes" id="UP001056756"/>
    </source>
</evidence>
<dbReference type="GO" id="GO:0008703">
    <property type="term" value="F:5-amino-6-(5-phosphoribosylamino)uracil reductase activity"/>
    <property type="evidence" value="ECO:0007669"/>
    <property type="project" value="InterPro"/>
</dbReference>
<dbReference type="Gene3D" id="3.40.430.10">
    <property type="entry name" value="Dihydrofolate Reductase, subunit A"/>
    <property type="match status" value="1"/>
</dbReference>
<feature type="domain" description="Bacterial bifunctional deaminase-reductase C-terminal" evidence="1">
    <location>
        <begin position="7"/>
        <end position="168"/>
    </location>
</feature>
<dbReference type="InterPro" id="IPR050765">
    <property type="entry name" value="Riboflavin_Biosynth_HTPR"/>
</dbReference>
<dbReference type="KEGG" id="plig:NAG76_05815"/>
<protein>
    <submittedName>
        <fullName evidence="2">Dihydrofolate reductase family protein</fullName>
    </submittedName>
</protein>
<sequence>MNMNNNKVVLYIATSLDGYIARRDGSVDWLDHVEVGEGDGGYSEFYSTVGTIVMGRMTYDEVLILADVFPYADKPCYVLSRSKQASTAHVTFTDESINTLIPRLKGDSKGDIWLVGGGQLAAAFLQEGLLDELHIAIIPTILGEGIPLFQAGVAPTNLHLMKVDKFEQMVSLIYKVNNN</sequence>
<dbReference type="GO" id="GO:0009231">
    <property type="term" value="P:riboflavin biosynthetic process"/>
    <property type="evidence" value="ECO:0007669"/>
    <property type="project" value="InterPro"/>
</dbReference>
<gene>
    <name evidence="2" type="ORF">NAG76_05815</name>
</gene>
<organism evidence="2 3">
    <name type="scientific">Candidatus Pristimantibacillus lignocellulolyticus</name>
    <dbReference type="NCBI Taxonomy" id="2994561"/>
    <lineage>
        <taxon>Bacteria</taxon>
        <taxon>Bacillati</taxon>
        <taxon>Bacillota</taxon>
        <taxon>Bacilli</taxon>
        <taxon>Bacillales</taxon>
        <taxon>Paenibacillaceae</taxon>
        <taxon>Candidatus Pristimantibacillus</taxon>
    </lineage>
</organism>
<dbReference type="InterPro" id="IPR024072">
    <property type="entry name" value="DHFR-like_dom_sf"/>
</dbReference>
<evidence type="ECO:0000259" key="1">
    <source>
        <dbReference type="Pfam" id="PF01872"/>
    </source>
</evidence>
<proteinExistence type="predicted"/>
<evidence type="ECO:0000313" key="2">
    <source>
        <dbReference type="EMBL" id="URN95761.1"/>
    </source>
</evidence>
<dbReference type="Pfam" id="PF01872">
    <property type="entry name" value="RibD_C"/>
    <property type="match status" value="1"/>
</dbReference>
<dbReference type="InterPro" id="IPR002734">
    <property type="entry name" value="RibDG_C"/>
</dbReference>
<dbReference type="SUPFAM" id="SSF53597">
    <property type="entry name" value="Dihydrofolate reductase-like"/>
    <property type="match status" value="1"/>
</dbReference>
<dbReference type="PANTHER" id="PTHR38011">
    <property type="entry name" value="DIHYDROFOLATE REDUCTASE FAMILY PROTEIN (AFU_ORTHOLOGUE AFUA_8G06820)"/>
    <property type="match status" value="1"/>
</dbReference>